<comment type="caution">
    <text evidence="4">The sequence shown here is derived from an EMBL/GenBank/DDBJ whole genome shotgun (WGS) entry which is preliminary data.</text>
</comment>
<dbReference type="Gene3D" id="3.40.50.1400">
    <property type="match status" value="2"/>
</dbReference>
<keyword evidence="1" id="KW-0479">Metal-binding</keyword>
<keyword evidence="3" id="KW-0732">Signal</keyword>
<accession>A0A831STI4</accession>
<dbReference type="GO" id="GO:0046872">
    <property type="term" value="F:metal ion binding"/>
    <property type="evidence" value="ECO:0007669"/>
    <property type="project" value="UniProtKB-KW"/>
</dbReference>
<name>A0A831STI4_PROAE</name>
<dbReference type="EMBL" id="DSBW01000208">
    <property type="protein sequence ID" value="HED31848.1"/>
    <property type="molecule type" value="Genomic_DNA"/>
</dbReference>
<evidence type="ECO:0000256" key="2">
    <source>
        <dbReference type="ARBA" id="ARBA00023239"/>
    </source>
</evidence>
<dbReference type="AlphaFoldDB" id="A0A831STI4"/>
<dbReference type="GO" id="GO:0016829">
    <property type="term" value="F:lyase activity"/>
    <property type="evidence" value="ECO:0007669"/>
    <property type="project" value="UniProtKB-KW"/>
</dbReference>
<evidence type="ECO:0000256" key="1">
    <source>
        <dbReference type="ARBA" id="ARBA00022723"/>
    </source>
</evidence>
<dbReference type="PANTHER" id="PTHR33542">
    <property type="entry name" value="SIROHYDROCHLORIN FERROCHELATASE, CHLOROPLASTIC"/>
    <property type="match status" value="1"/>
</dbReference>
<dbReference type="Pfam" id="PF01903">
    <property type="entry name" value="CbiX"/>
    <property type="match status" value="1"/>
</dbReference>
<dbReference type="Proteomes" id="UP000886335">
    <property type="component" value="Unassembled WGS sequence"/>
</dbReference>
<keyword evidence="2" id="KW-0456">Lyase</keyword>
<protein>
    <submittedName>
        <fullName evidence="4">Cobalamin biosynthesis protein CbiX</fullName>
    </submittedName>
</protein>
<sequence>MNNNAQRNQGARPQLLALLLALLFLGACSETQDPPLSERKSDNDIGILLLNHGSRSERWRENLLDLERNVSDRLLAIDGIDGVRTAFMEHASPSIADALESFDREGYRHIVVIPVFLTIGTHMFDDIPTIIGMKDNPESIEHLKLEGIERYTPQAETHLAPSLDFSDLLKHNTLRRTNALSENPGQESLVLVGYGSTHFDDQWSKLFDEVGSYVCRETSIPDYTTAWCGHIAHYSPDSTTAAINRALETSRQAIVIPLLVSHSEQFQIEIIGGGVSAVEHHREHVRYKPDAILPDPELEEWVIENARSYADQLRQSP</sequence>
<evidence type="ECO:0000313" key="4">
    <source>
        <dbReference type="EMBL" id="HED31848.1"/>
    </source>
</evidence>
<dbReference type="PROSITE" id="PS51257">
    <property type="entry name" value="PROKAR_LIPOPROTEIN"/>
    <property type="match status" value="1"/>
</dbReference>
<feature type="chain" id="PRO_5032903421" evidence="3">
    <location>
        <begin position="30"/>
        <end position="317"/>
    </location>
</feature>
<reference evidence="4" key="1">
    <citation type="journal article" date="2020" name="mSystems">
        <title>Genome- and Community-Level Interaction Insights into Carbon Utilization and Element Cycling Functions of Hydrothermarchaeota in Hydrothermal Sediment.</title>
        <authorList>
            <person name="Zhou Z."/>
            <person name="Liu Y."/>
            <person name="Xu W."/>
            <person name="Pan J."/>
            <person name="Luo Z.H."/>
            <person name="Li M."/>
        </authorList>
    </citation>
    <scope>NUCLEOTIDE SEQUENCE [LARGE SCALE GENOMIC DNA]</scope>
    <source>
        <strain evidence="4">SpSt-1181</strain>
    </source>
</reference>
<gene>
    <name evidence="4" type="ORF">ENN50_09285</name>
</gene>
<dbReference type="InterPro" id="IPR050963">
    <property type="entry name" value="Sirohydro_Cobaltochel/CbiX"/>
</dbReference>
<dbReference type="PANTHER" id="PTHR33542:SF3">
    <property type="entry name" value="SIROHYDROCHLORIN FERROCHELATASE, CHLOROPLASTIC"/>
    <property type="match status" value="1"/>
</dbReference>
<evidence type="ECO:0000256" key="3">
    <source>
        <dbReference type="SAM" id="SignalP"/>
    </source>
</evidence>
<dbReference type="InterPro" id="IPR002762">
    <property type="entry name" value="CbiX-like"/>
</dbReference>
<feature type="signal peptide" evidence="3">
    <location>
        <begin position="1"/>
        <end position="29"/>
    </location>
</feature>
<dbReference type="SUPFAM" id="SSF53800">
    <property type="entry name" value="Chelatase"/>
    <property type="match status" value="1"/>
</dbReference>
<proteinExistence type="predicted"/>
<dbReference type="CDD" id="cd03416">
    <property type="entry name" value="CbiX_SirB_N"/>
    <property type="match status" value="1"/>
</dbReference>
<organism evidence="4">
    <name type="scientific">Prosthecochloris aestuarii</name>
    <dbReference type="NCBI Taxonomy" id="1102"/>
    <lineage>
        <taxon>Bacteria</taxon>
        <taxon>Pseudomonadati</taxon>
        <taxon>Chlorobiota</taxon>
        <taxon>Chlorobiia</taxon>
        <taxon>Chlorobiales</taxon>
        <taxon>Chlorobiaceae</taxon>
        <taxon>Prosthecochloris</taxon>
    </lineage>
</organism>